<organism evidence="2 3">
    <name type="scientific">Exserohilum turcicum (strain 28A)</name>
    <name type="common">Northern leaf blight fungus</name>
    <name type="synonym">Setosphaeria turcica</name>
    <dbReference type="NCBI Taxonomy" id="671987"/>
    <lineage>
        <taxon>Eukaryota</taxon>
        <taxon>Fungi</taxon>
        <taxon>Dikarya</taxon>
        <taxon>Ascomycota</taxon>
        <taxon>Pezizomycotina</taxon>
        <taxon>Dothideomycetes</taxon>
        <taxon>Pleosporomycetidae</taxon>
        <taxon>Pleosporales</taxon>
        <taxon>Pleosporineae</taxon>
        <taxon>Pleosporaceae</taxon>
        <taxon>Exserohilum</taxon>
    </lineage>
</organism>
<evidence type="ECO:0000313" key="2">
    <source>
        <dbReference type="EMBL" id="EOA84878.1"/>
    </source>
</evidence>
<evidence type="ECO:0000313" key="3">
    <source>
        <dbReference type="Proteomes" id="UP000016935"/>
    </source>
</evidence>
<gene>
    <name evidence="2" type="ORF">SETTUDRAFT_32117</name>
</gene>
<dbReference type="EMBL" id="KB908703">
    <property type="protein sequence ID" value="EOA84878.1"/>
    <property type="molecule type" value="Genomic_DNA"/>
</dbReference>
<proteinExistence type="predicted"/>
<dbReference type="HOGENOM" id="CLU_877617_0_0_1"/>
<dbReference type="AlphaFoldDB" id="R0JV29"/>
<feature type="region of interest" description="Disordered" evidence="1">
    <location>
        <begin position="1"/>
        <end position="108"/>
    </location>
</feature>
<sequence>MTLDGWWRGRAVGRRQERDDDVEQKAIGSKKKRIVGGRRAPARTTRANRGVGGTGRQEEAAEKKKDDEGEEGEEGDEGEERRQACASRHKSAQSSGGDGTGSTRANGDQRRACNPICAWPICFDVCSSRLLVARPVDARGLMQALLALARARASLHAGPSNGQAEPPVTVRAAAADAAAPAPPPPKMAPVHIDMAGTYYVAPSRATGACSARSEHATPTTLPDYPRLPPAAMPLSFSPPAELQSRDDDRILSPHHSGGGDGGAEGGSLVGKRRHVYGGANAQSSGMGAQPHPVPVPVPSSTRLHLQVKLQRSASLLL</sequence>
<dbReference type="RefSeq" id="XP_008027003.1">
    <property type="nucleotide sequence ID" value="XM_008028812.1"/>
</dbReference>
<accession>R0JV29</accession>
<reference evidence="2 3" key="2">
    <citation type="journal article" date="2013" name="PLoS Genet.">
        <title>Comparative genome structure, secondary metabolite, and effector coding capacity across Cochliobolus pathogens.</title>
        <authorList>
            <person name="Condon B.J."/>
            <person name="Leng Y."/>
            <person name="Wu D."/>
            <person name="Bushley K.E."/>
            <person name="Ohm R.A."/>
            <person name="Otillar R."/>
            <person name="Martin J."/>
            <person name="Schackwitz W."/>
            <person name="Grimwood J."/>
            <person name="MohdZainudin N."/>
            <person name="Xue C."/>
            <person name="Wang R."/>
            <person name="Manning V.A."/>
            <person name="Dhillon B."/>
            <person name="Tu Z.J."/>
            <person name="Steffenson B.J."/>
            <person name="Salamov A."/>
            <person name="Sun H."/>
            <person name="Lowry S."/>
            <person name="LaButti K."/>
            <person name="Han J."/>
            <person name="Copeland A."/>
            <person name="Lindquist E."/>
            <person name="Barry K."/>
            <person name="Schmutz J."/>
            <person name="Baker S.E."/>
            <person name="Ciuffetti L.M."/>
            <person name="Grigoriev I.V."/>
            <person name="Zhong S."/>
            <person name="Turgeon B.G."/>
        </authorList>
    </citation>
    <scope>NUCLEOTIDE SEQUENCE [LARGE SCALE GENOMIC DNA]</scope>
    <source>
        <strain evidence="3">28A</strain>
    </source>
</reference>
<keyword evidence="3" id="KW-1185">Reference proteome</keyword>
<feature type="compositionally biased region" description="Low complexity" evidence="1">
    <location>
        <begin position="37"/>
        <end position="49"/>
    </location>
</feature>
<name>R0JV29_EXST2</name>
<protein>
    <submittedName>
        <fullName evidence="2">Uncharacterized protein</fullName>
    </submittedName>
</protein>
<feature type="compositionally biased region" description="Gly residues" evidence="1">
    <location>
        <begin position="256"/>
        <end position="268"/>
    </location>
</feature>
<dbReference type="GeneID" id="19403625"/>
<dbReference type="Proteomes" id="UP000016935">
    <property type="component" value="Unassembled WGS sequence"/>
</dbReference>
<feature type="compositionally biased region" description="Basic and acidic residues" evidence="1">
    <location>
        <begin position="56"/>
        <end position="67"/>
    </location>
</feature>
<evidence type="ECO:0000256" key="1">
    <source>
        <dbReference type="SAM" id="MobiDB-lite"/>
    </source>
</evidence>
<feature type="region of interest" description="Disordered" evidence="1">
    <location>
        <begin position="210"/>
        <end position="299"/>
    </location>
</feature>
<reference evidence="2 3" key="1">
    <citation type="journal article" date="2012" name="PLoS Pathog.">
        <title>Diverse lifestyles and strategies of plant pathogenesis encoded in the genomes of eighteen Dothideomycetes fungi.</title>
        <authorList>
            <person name="Ohm R.A."/>
            <person name="Feau N."/>
            <person name="Henrissat B."/>
            <person name="Schoch C.L."/>
            <person name="Horwitz B.A."/>
            <person name="Barry K.W."/>
            <person name="Condon B.J."/>
            <person name="Copeland A.C."/>
            <person name="Dhillon B."/>
            <person name="Glaser F."/>
            <person name="Hesse C.N."/>
            <person name="Kosti I."/>
            <person name="LaButti K."/>
            <person name="Lindquist E.A."/>
            <person name="Lucas S."/>
            <person name="Salamov A.A."/>
            <person name="Bradshaw R.E."/>
            <person name="Ciuffetti L."/>
            <person name="Hamelin R.C."/>
            <person name="Kema G.H.J."/>
            <person name="Lawrence C."/>
            <person name="Scott J.A."/>
            <person name="Spatafora J.W."/>
            <person name="Turgeon B.G."/>
            <person name="de Wit P.J.G.M."/>
            <person name="Zhong S."/>
            <person name="Goodwin S.B."/>
            <person name="Grigoriev I.V."/>
        </authorList>
    </citation>
    <scope>NUCLEOTIDE SEQUENCE [LARGE SCALE GENOMIC DNA]</scope>
    <source>
        <strain evidence="3">28A</strain>
    </source>
</reference>
<feature type="compositionally biased region" description="Acidic residues" evidence="1">
    <location>
        <begin position="68"/>
        <end position="78"/>
    </location>
</feature>